<feature type="transmembrane region" description="Helical" evidence="1">
    <location>
        <begin position="6"/>
        <end position="23"/>
    </location>
</feature>
<dbReference type="InterPro" id="IPR058186">
    <property type="entry name" value="MIGRI"/>
</dbReference>
<dbReference type="Proteomes" id="UP001156706">
    <property type="component" value="Unassembled WGS sequence"/>
</dbReference>
<organism evidence="2 3">
    <name type="scientific">Chitinimonas prasina</name>
    <dbReference type="NCBI Taxonomy" id="1434937"/>
    <lineage>
        <taxon>Bacteria</taxon>
        <taxon>Pseudomonadati</taxon>
        <taxon>Pseudomonadota</taxon>
        <taxon>Betaproteobacteria</taxon>
        <taxon>Neisseriales</taxon>
        <taxon>Chitinibacteraceae</taxon>
        <taxon>Chitinimonas</taxon>
    </lineage>
</organism>
<evidence type="ECO:0000313" key="2">
    <source>
        <dbReference type="EMBL" id="GLR12591.1"/>
    </source>
</evidence>
<comment type="caution">
    <text evidence="2">The sequence shown here is derived from an EMBL/GenBank/DDBJ whole genome shotgun (WGS) entry which is preliminary data.</text>
</comment>
<keyword evidence="1" id="KW-0812">Transmembrane</keyword>
<accession>A0ABQ5YCB3</accession>
<proteinExistence type="predicted"/>
<dbReference type="NCBIfam" id="NF047648">
    <property type="entry name" value="MIGRI_fam"/>
    <property type="match status" value="1"/>
</dbReference>
<reference evidence="3" key="1">
    <citation type="journal article" date="2019" name="Int. J. Syst. Evol. Microbiol.">
        <title>The Global Catalogue of Microorganisms (GCM) 10K type strain sequencing project: providing services to taxonomists for standard genome sequencing and annotation.</title>
        <authorList>
            <consortium name="The Broad Institute Genomics Platform"/>
            <consortium name="The Broad Institute Genome Sequencing Center for Infectious Disease"/>
            <person name="Wu L."/>
            <person name="Ma J."/>
        </authorList>
    </citation>
    <scope>NUCLEOTIDE SEQUENCE [LARGE SCALE GENOMIC DNA]</scope>
    <source>
        <strain evidence="3">NBRC 110044</strain>
    </source>
</reference>
<name>A0ABQ5YCB3_9NEIS</name>
<keyword evidence="1" id="KW-0472">Membrane</keyword>
<evidence type="ECO:0000256" key="1">
    <source>
        <dbReference type="SAM" id="Phobius"/>
    </source>
</evidence>
<keyword evidence="1" id="KW-1133">Transmembrane helix</keyword>
<dbReference type="RefSeq" id="WP_284195709.1">
    <property type="nucleotide sequence ID" value="NZ_BSOG01000001.1"/>
</dbReference>
<sequence length="61" mass="7043">MLVKLIRLGLFLAVLLLLWNAVLKPETRQRFRGHIVTLAYAMLLASCIMGGWHWWRYGSSA</sequence>
<dbReference type="EMBL" id="BSOG01000001">
    <property type="protein sequence ID" value="GLR12591.1"/>
    <property type="molecule type" value="Genomic_DNA"/>
</dbReference>
<evidence type="ECO:0000313" key="3">
    <source>
        <dbReference type="Proteomes" id="UP001156706"/>
    </source>
</evidence>
<protein>
    <submittedName>
        <fullName evidence="2">Uncharacterized protein</fullName>
    </submittedName>
</protein>
<gene>
    <name evidence="2" type="ORF">GCM10007907_13810</name>
</gene>
<feature type="transmembrane region" description="Helical" evidence="1">
    <location>
        <begin position="35"/>
        <end position="55"/>
    </location>
</feature>
<keyword evidence="3" id="KW-1185">Reference proteome</keyword>